<dbReference type="PANTHER" id="PTHR23077:SF9">
    <property type="entry name" value="PEROXISOMAL ATPASE PEX6"/>
    <property type="match status" value="1"/>
</dbReference>
<dbReference type="Proteomes" id="UP000266723">
    <property type="component" value="Unassembled WGS sequence"/>
</dbReference>
<gene>
    <name evidence="1" type="ORF">DY000_02044276</name>
</gene>
<sequence length="496" mass="54772">MVERRSPLVLSSTRATLRSVLNSLQPVASIRDGIRLPAGILRWQRDGVNDSDSKFDSLHWLDSRLKRLSINAGSLVVINNIDIGIQRIAQVVVLDPPPKTTTLDDDSLVLDSLHTMLVFPTYDLMMTQHPSRGNEVLEKYFVAKFDEGESAVGGSKIGLELEPVSEAPGYASHLRVKSDKGLIDSALHKYFGTDRQMSRGDVFRVYIDWNCGSSICIPCRCSGRLSRWNLLMRDFFESITPKLLLYLEERKVPMPLQGDAVNVLASVLSPPLCPSALSSKLRVAVLLHGLPVSGIVALSNLANVFVFIITGIHQRYFCSAISLGSQDGSQGDRVGVASEIASVIRELTEPVSNGEYSSMEEESNDNSSVDEVGKFRGHQVLLIASAESTEGLSPTIRRCFSHEIRMGSLNDEQRSEMLSQSLQGVSQLLNVCEYNALKLTKRKVLNTDSDDSVLEDDPDSVVVEYVDFIKAMDQLSPSLSISELKKYEDQFEGRSS</sequence>
<dbReference type="InterPro" id="IPR050168">
    <property type="entry name" value="AAA_ATPase_domain"/>
</dbReference>
<dbReference type="EMBL" id="QGKV02000297">
    <property type="protein sequence ID" value="KAF3608000.1"/>
    <property type="molecule type" value="Genomic_DNA"/>
</dbReference>
<proteinExistence type="predicted"/>
<keyword evidence="2" id="KW-1185">Reference proteome</keyword>
<protein>
    <submittedName>
        <fullName evidence="1">Uncharacterized protein</fullName>
    </submittedName>
</protein>
<organism evidence="1 2">
    <name type="scientific">Brassica cretica</name>
    <name type="common">Mustard</name>
    <dbReference type="NCBI Taxonomy" id="69181"/>
    <lineage>
        <taxon>Eukaryota</taxon>
        <taxon>Viridiplantae</taxon>
        <taxon>Streptophyta</taxon>
        <taxon>Embryophyta</taxon>
        <taxon>Tracheophyta</taxon>
        <taxon>Spermatophyta</taxon>
        <taxon>Magnoliopsida</taxon>
        <taxon>eudicotyledons</taxon>
        <taxon>Gunneridae</taxon>
        <taxon>Pentapetalae</taxon>
        <taxon>rosids</taxon>
        <taxon>malvids</taxon>
        <taxon>Brassicales</taxon>
        <taxon>Brassicaceae</taxon>
        <taxon>Brassiceae</taxon>
        <taxon>Brassica</taxon>
    </lineage>
</organism>
<name>A0ABQ7EYD0_BRACR</name>
<dbReference type="PANTHER" id="PTHR23077">
    <property type="entry name" value="AAA-FAMILY ATPASE"/>
    <property type="match status" value="1"/>
</dbReference>
<comment type="caution">
    <text evidence="1">The sequence shown here is derived from an EMBL/GenBank/DDBJ whole genome shotgun (WGS) entry which is preliminary data.</text>
</comment>
<reference evidence="1 2" key="1">
    <citation type="journal article" date="2020" name="BMC Genomics">
        <title>Intraspecific diversification of the crop wild relative Brassica cretica Lam. using demographic model selection.</title>
        <authorList>
            <person name="Kioukis A."/>
            <person name="Michalopoulou V.A."/>
            <person name="Briers L."/>
            <person name="Pirintsos S."/>
            <person name="Studholme D.J."/>
            <person name="Pavlidis P."/>
            <person name="Sarris P.F."/>
        </authorList>
    </citation>
    <scope>NUCLEOTIDE SEQUENCE [LARGE SCALE GENOMIC DNA]</scope>
    <source>
        <strain evidence="2">cv. PFS-1207/04</strain>
    </source>
</reference>
<evidence type="ECO:0000313" key="1">
    <source>
        <dbReference type="EMBL" id="KAF3608000.1"/>
    </source>
</evidence>
<evidence type="ECO:0000313" key="2">
    <source>
        <dbReference type="Proteomes" id="UP000266723"/>
    </source>
</evidence>
<accession>A0ABQ7EYD0</accession>